<dbReference type="AlphaFoldDB" id="A0A3G6J376"/>
<gene>
    <name evidence="2" type="ORF">CGERO_01145</name>
</gene>
<evidence type="ECO:0000313" key="3">
    <source>
        <dbReference type="Proteomes" id="UP000271587"/>
    </source>
</evidence>
<feature type="transmembrane region" description="Helical" evidence="1">
    <location>
        <begin position="134"/>
        <end position="153"/>
    </location>
</feature>
<proteinExistence type="predicted"/>
<evidence type="ECO:0008006" key="4">
    <source>
        <dbReference type="Google" id="ProtNLM"/>
    </source>
</evidence>
<organism evidence="2 3">
    <name type="scientific">Corynebacterium gerontici</name>
    <dbReference type="NCBI Taxonomy" id="2079234"/>
    <lineage>
        <taxon>Bacteria</taxon>
        <taxon>Bacillati</taxon>
        <taxon>Actinomycetota</taxon>
        <taxon>Actinomycetes</taxon>
        <taxon>Mycobacteriales</taxon>
        <taxon>Corynebacteriaceae</taxon>
        <taxon>Corynebacterium</taxon>
    </lineage>
</organism>
<keyword evidence="1" id="KW-1133">Transmembrane helix</keyword>
<keyword evidence="1" id="KW-0812">Transmembrane</keyword>
<dbReference type="EMBL" id="CP033897">
    <property type="protein sequence ID" value="AZA10564.1"/>
    <property type="molecule type" value="Genomic_DNA"/>
</dbReference>
<keyword evidence="3" id="KW-1185">Reference proteome</keyword>
<reference evidence="2 3" key="1">
    <citation type="submission" date="2018-11" db="EMBL/GenBank/DDBJ databases">
        <authorList>
            <person name="Kleinhagauer T."/>
            <person name="Glaeser S.P."/>
            <person name="Spergser J."/>
            <person name="Ruckert C."/>
            <person name="Kaempfer P."/>
            <person name="Busse H.-J."/>
        </authorList>
    </citation>
    <scope>NUCLEOTIDE SEQUENCE [LARGE SCALE GENOMIC DNA]</scope>
    <source>
        <strain evidence="2 3">W8</strain>
    </source>
</reference>
<accession>A0A3G6J376</accession>
<name>A0A3G6J376_9CORY</name>
<evidence type="ECO:0000256" key="1">
    <source>
        <dbReference type="SAM" id="Phobius"/>
    </source>
</evidence>
<dbReference type="OrthoDB" id="3406108at2"/>
<keyword evidence="1" id="KW-0472">Membrane</keyword>
<feature type="transmembrane region" description="Helical" evidence="1">
    <location>
        <begin position="66"/>
        <end position="90"/>
    </location>
</feature>
<feature type="transmembrane region" description="Helical" evidence="1">
    <location>
        <begin position="110"/>
        <end position="127"/>
    </location>
</feature>
<evidence type="ECO:0000313" key="2">
    <source>
        <dbReference type="EMBL" id="AZA10564.1"/>
    </source>
</evidence>
<sequence length="201" mass="22015">MSARAWLIAAAIAYNSWILGPLLNPALDAPLVSELAATGQPWAWVFRAGDLLAVLLLLPTVRKGHVFWWLFLLSTAVEATFPLHCVSQFTSDELLRSAACMTPSAWAHEVSSTFAGIGSIATVIFAWRAGHKGALLGALHVIAVLVLTAAIVLQLPGTFVLQRVSIMALSLWWIFAYERSDGFGPIKHQAVRSLHRHKERR</sequence>
<feature type="transmembrane region" description="Helical" evidence="1">
    <location>
        <begin position="159"/>
        <end position="177"/>
    </location>
</feature>
<dbReference type="Proteomes" id="UP000271587">
    <property type="component" value="Chromosome"/>
</dbReference>
<protein>
    <recommendedName>
        <fullName evidence="4">DUF998 domain-containing protein</fullName>
    </recommendedName>
</protein>
<feature type="transmembrane region" description="Helical" evidence="1">
    <location>
        <begin position="5"/>
        <end position="22"/>
    </location>
</feature>
<dbReference type="KEGG" id="cgk:CGERO_01145"/>
<feature type="transmembrane region" description="Helical" evidence="1">
    <location>
        <begin position="42"/>
        <end position="59"/>
    </location>
</feature>